<evidence type="ECO:0000313" key="2">
    <source>
        <dbReference type="EMBL" id="KAJ1214164.1"/>
    </source>
</evidence>
<organism evidence="2 3">
    <name type="scientific">Pleurodeles waltl</name>
    <name type="common">Iberian ribbed newt</name>
    <dbReference type="NCBI Taxonomy" id="8319"/>
    <lineage>
        <taxon>Eukaryota</taxon>
        <taxon>Metazoa</taxon>
        <taxon>Chordata</taxon>
        <taxon>Craniata</taxon>
        <taxon>Vertebrata</taxon>
        <taxon>Euteleostomi</taxon>
        <taxon>Amphibia</taxon>
        <taxon>Batrachia</taxon>
        <taxon>Caudata</taxon>
        <taxon>Salamandroidea</taxon>
        <taxon>Salamandridae</taxon>
        <taxon>Pleurodelinae</taxon>
        <taxon>Pleurodeles</taxon>
    </lineage>
</organism>
<evidence type="ECO:0000256" key="1">
    <source>
        <dbReference type="SAM" id="SignalP"/>
    </source>
</evidence>
<keyword evidence="3" id="KW-1185">Reference proteome</keyword>
<comment type="caution">
    <text evidence="2">The sequence shown here is derived from an EMBL/GenBank/DDBJ whole genome shotgun (WGS) entry which is preliminary data.</text>
</comment>
<protein>
    <submittedName>
        <fullName evidence="2">Uncharacterized protein</fullName>
    </submittedName>
</protein>
<dbReference type="EMBL" id="JANPWB010000001">
    <property type="protein sequence ID" value="KAJ1214164.1"/>
    <property type="molecule type" value="Genomic_DNA"/>
</dbReference>
<reference evidence="2" key="1">
    <citation type="journal article" date="2022" name="bioRxiv">
        <title>Sequencing and chromosome-scale assembly of the giantPleurodeles waltlgenome.</title>
        <authorList>
            <person name="Brown T."/>
            <person name="Elewa A."/>
            <person name="Iarovenko S."/>
            <person name="Subramanian E."/>
            <person name="Araus A.J."/>
            <person name="Petzold A."/>
            <person name="Susuki M."/>
            <person name="Suzuki K.-i.T."/>
            <person name="Hayashi T."/>
            <person name="Toyoda A."/>
            <person name="Oliveira C."/>
            <person name="Osipova E."/>
            <person name="Leigh N.D."/>
            <person name="Simon A."/>
            <person name="Yun M.H."/>
        </authorList>
    </citation>
    <scope>NUCLEOTIDE SEQUENCE</scope>
    <source>
        <strain evidence="2">20211129_DDA</strain>
        <tissue evidence="2">Liver</tissue>
    </source>
</reference>
<dbReference type="AlphaFoldDB" id="A0AAV7WQF4"/>
<accession>A0AAV7WQF4</accession>
<sequence>MKGRPRVSSAGRFWLSSLLLGSSAARPGPPSSRRASLLRTAVQGLTWSGRFSGLYRPRRGLRRHSRPRLVGVRYAVQMFALSLLA</sequence>
<evidence type="ECO:0000313" key="3">
    <source>
        <dbReference type="Proteomes" id="UP001066276"/>
    </source>
</evidence>
<feature type="chain" id="PRO_5043854755" evidence="1">
    <location>
        <begin position="26"/>
        <end position="85"/>
    </location>
</feature>
<proteinExistence type="predicted"/>
<feature type="signal peptide" evidence="1">
    <location>
        <begin position="1"/>
        <end position="25"/>
    </location>
</feature>
<gene>
    <name evidence="2" type="ORF">NDU88_001790</name>
</gene>
<name>A0AAV7WQF4_PLEWA</name>
<keyword evidence="1" id="KW-0732">Signal</keyword>
<dbReference type="Proteomes" id="UP001066276">
    <property type="component" value="Chromosome 1_1"/>
</dbReference>